<dbReference type="InterPro" id="IPR011990">
    <property type="entry name" value="TPR-like_helical_dom_sf"/>
</dbReference>
<dbReference type="PANTHER" id="PTHR45586">
    <property type="entry name" value="TPR REPEAT-CONTAINING PROTEIN PA4667"/>
    <property type="match status" value="1"/>
</dbReference>
<gene>
    <name evidence="4" type="ORF">J0J69_12790</name>
    <name evidence="5" type="ORF">J0J70_01150</name>
</gene>
<dbReference type="Proteomes" id="UP001058072">
    <property type="component" value="Chromosome"/>
</dbReference>
<dbReference type="PANTHER" id="PTHR45586:SF15">
    <property type="entry name" value="TPR REPEAT-CONTAINING PROTEIN YPIA"/>
    <property type="match status" value="1"/>
</dbReference>
<feature type="repeat" description="TPR" evidence="3">
    <location>
        <begin position="270"/>
        <end position="303"/>
    </location>
</feature>
<dbReference type="EMBL" id="CP071249">
    <property type="protein sequence ID" value="UUF05891.1"/>
    <property type="molecule type" value="Genomic_DNA"/>
</dbReference>
<dbReference type="Pfam" id="PF14559">
    <property type="entry name" value="TPR_19"/>
    <property type="match status" value="2"/>
</dbReference>
<dbReference type="InterPro" id="IPR019734">
    <property type="entry name" value="TPR_rpt"/>
</dbReference>
<protein>
    <submittedName>
        <fullName evidence="5">Tetratricopeptide repeat protein</fullName>
    </submittedName>
</protein>
<dbReference type="SMART" id="SM00028">
    <property type="entry name" value="TPR"/>
    <property type="match status" value="7"/>
</dbReference>
<dbReference type="Gene3D" id="1.25.40.10">
    <property type="entry name" value="Tetratricopeptide repeat domain"/>
    <property type="match status" value="3"/>
</dbReference>
<keyword evidence="1" id="KW-0677">Repeat</keyword>
<sequence length="416" mass="48199">MSIEYFIELYEKGQLTEEAIEQMQHFAFDANDDEIFIIAQIFAAIAHVSKAIELVEPLLVKYPNEVNLKTFLADLYLDLAEDEKALDLLAGSDEETNASVLLLEADMYIAQGLFEVAEDKLKKAISLEPHNDLIKLAYAEFYHHIGEFEKALDLYLDLIECGLNADINVYDRLATCYSHIGEFEKALEQFDLSEKYFGKLNTDQLFNKGFLAYQVDDYSLAKRVFHDLKELDSSYDTIYPLLAKIYLKEEDYEKALEMIQEGITHNEFNAELHYLKGLALEKLKDLEGARDAYYEALNLDPEDLEAALRSNRICLVLEDFEEVVQNIQHYEENGLFDDRFDWDLAIAFLELEEYDEAASYFEKAFVNYGENVDFLFDYAQFLMEEGRREEAAKQLEKILNIDPSLTPARELLENLM</sequence>
<dbReference type="SUPFAM" id="SSF48452">
    <property type="entry name" value="TPR-like"/>
    <property type="match status" value="1"/>
</dbReference>
<organism evidence="5 7">
    <name type="scientific">Turicibacter bilis</name>
    <dbReference type="NCBI Taxonomy" id="2735723"/>
    <lineage>
        <taxon>Bacteria</taxon>
        <taxon>Bacillati</taxon>
        <taxon>Bacillota</taxon>
        <taxon>Erysipelotrichia</taxon>
        <taxon>Erysipelotrichales</taxon>
        <taxon>Turicibacteraceae</taxon>
        <taxon>Turicibacter</taxon>
    </lineage>
</organism>
<evidence type="ECO:0000256" key="2">
    <source>
        <dbReference type="ARBA" id="ARBA00022803"/>
    </source>
</evidence>
<feature type="repeat" description="TPR" evidence="3">
    <location>
        <begin position="372"/>
        <end position="405"/>
    </location>
</feature>
<dbReference type="Proteomes" id="UP001058016">
    <property type="component" value="Chromosome"/>
</dbReference>
<evidence type="ECO:0000256" key="1">
    <source>
        <dbReference type="ARBA" id="ARBA00022737"/>
    </source>
</evidence>
<dbReference type="InterPro" id="IPR051012">
    <property type="entry name" value="CellSynth/LPSAsmb/PSIAsmb"/>
</dbReference>
<dbReference type="EMBL" id="CP071250">
    <property type="protein sequence ID" value="UUF08661.1"/>
    <property type="molecule type" value="Genomic_DNA"/>
</dbReference>
<name>A0A9Q9CNL5_9FIRM</name>
<evidence type="ECO:0000313" key="7">
    <source>
        <dbReference type="Proteomes" id="UP001058072"/>
    </source>
</evidence>
<feature type="repeat" description="TPR" evidence="3">
    <location>
        <begin position="98"/>
        <end position="131"/>
    </location>
</feature>
<proteinExistence type="predicted"/>
<dbReference type="PROSITE" id="PS50005">
    <property type="entry name" value="TPR"/>
    <property type="match status" value="4"/>
</dbReference>
<dbReference type="AlphaFoldDB" id="A0A9Q9CNL5"/>
<evidence type="ECO:0000313" key="6">
    <source>
        <dbReference type="Proteomes" id="UP001058016"/>
    </source>
</evidence>
<evidence type="ECO:0000313" key="5">
    <source>
        <dbReference type="EMBL" id="UUF08661.1"/>
    </source>
</evidence>
<dbReference type="RefSeq" id="WP_055243123.1">
    <property type="nucleotide sequence ID" value="NZ_CP071249.1"/>
</dbReference>
<evidence type="ECO:0000256" key="3">
    <source>
        <dbReference type="PROSITE-ProRule" id="PRU00339"/>
    </source>
</evidence>
<accession>A0A9Q9CNL5</accession>
<dbReference type="Pfam" id="PF13432">
    <property type="entry name" value="TPR_16"/>
    <property type="match status" value="1"/>
</dbReference>
<evidence type="ECO:0000313" key="4">
    <source>
        <dbReference type="EMBL" id="UUF05891.1"/>
    </source>
</evidence>
<feature type="repeat" description="TPR" evidence="3">
    <location>
        <begin position="236"/>
        <end position="269"/>
    </location>
</feature>
<reference evidence="5 6" key="1">
    <citation type="submission" date="2021-03" db="EMBL/GenBank/DDBJ databases">
        <title>Comparative Genomics and Metabolomics in the genus Turicibacter.</title>
        <authorList>
            <person name="Maki J."/>
            <person name="Looft T."/>
        </authorList>
    </citation>
    <scope>NUCLEOTIDE SEQUENCE</scope>
    <source>
        <strain evidence="5">ISU324</strain>
        <strain evidence="4 6">MMM721</strain>
    </source>
</reference>
<keyword evidence="2 3" id="KW-0802">TPR repeat</keyword>
<keyword evidence="6" id="KW-1185">Reference proteome</keyword>